<evidence type="ECO:0000256" key="2">
    <source>
        <dbReference type="RuleBase" id="RU362097"/>
    </source>
</evidence>
<dbReference type="InterPro" id="IPR010131">
    <property type="entry name" value="MdtP/NodT-like"/>
</dbReference>
<dbReference type="KEGG" id="lamb:KBB96_07200"/>
<sequence>MHKTLAPLVIAPLLLSGCSLIPDYQRPGAPVADRWPNGGGSSKDGIDSRGFFGDPRLRRIIALSLENNRDVRIAALNVEQIRAQYRISRSELFPTVGVGGEATSGRSAGTTTHLYGATVGVTSYELDLFGRVRSLNKSALENYLASDEARRGVQLALASEVATQYLTERALLEQIALSERTLGAVSKTYDLINQRFTAGDASDLDVQSVNTQVQTAKVNLATYRQQLAQTQNALMLLSGNSIPSNLPGGRGLDSGIVHDLSPGLPSSLVTRRPDIREAEHNLIGANADIGAARAAFFPSVTLTANGGTASNSFSRLFKSGSGTWLFSPQINLPIFTGGRNQANLDAAVVRKNIQVATYEKTIQTAFREVADGLAARSGLANRISATEALVAAQEKRFSLADARYQRGVDSYFEVLSAQQDLYAAQQSLIQLRLSREANLVSLYKALGGGW</sequence>
<dbReference type="AlphaFoldDB" id="A0A975PGF0"/>
<dbReference type="Pfam" id="PF02321">
    <property type="entry name" value="OEP"/>
    <property type="match status" value="2"/>
</dbReference>
<dbReference type="GO" id="GO:0015562">
    <property type="term" value="F:efflux transmembrane transporter activity"/>
    <property type="evidence" value="ECO:0007669"/>
    <property type="project" value="InterPro"/>
</dbReference>
<keyword evidence="2" id="KW-0812">Transmembrane</keyword>
<accession>A0A975PGF0</accession>
<reference evidence="3" key="1">
    <citation type="submission" date="2021-04" db="EMBL/GenBank/DDBJ databases">
        <title>Luteolibacter sp. 32A isolated from the skin of an Anderson's salamander (Ambystoma andersonii).</title>
        <authorList>
            <person name="Spergser J."/>
            <person name="Busse H.-J."/>
        </authorList>
    </citation>
    <scope>NUCLEOTIDE SEQUENCE</scope>
    <source>
        <strain evidence="3">32A</strain>
    </source>
</reference>
<dbReference type="RefSeq" id="WP_211633933.1">
    <property type="nucleotide sequence ID" value="NZ_CP073100.1"/>
</dbReference>
<evidence type="ECO:0000313" key="4">
    <source>
        <dbReference type="Proteomes" id="UP000676169"/>
    </source>
</evidence>
<keyword evidence="2" id="KW-1134">Transmembrane beta strand</keyword>
<keyword evidence="4" id="KW-1185">Reference proteome</keyword>
<keyword evidence="2" id="KW-0564">Palmitate</keyword>
<evidence type="ECO:0000313" key="3">
    <source>
        <dbReference type="EMBL" id="QUE52674.1"/>
    </source>
</evidence>
<dbReference type="PANTHER" id="PTHR30203:SF32">
    <property type="entry name" value="CATION EFFLUX SYSTEM PROTEIN CUSC"/>
    <property type="match status" value="1"/>
</dbReference>
<dbReference type="Proteomes" id="UP000676169">
    <property type="component" value="Chromosome"/>
</dbReference>
<comment type="subcellular location">
    <subcellularLocation>
        <location evidence="2">Cell membrane</location>
        <topology evidence="2">Lipid-anchor</topology>
    </subcellularLocation>
</comment>
<dbReference type="Gene3D" id="2.20.200.10">
    <property type="entry name" value="Outer membrane efflux proteins (OEP)"/>
    <property type="match status" value="1"/>
</dbReference>
<dbReference type="PANTHER" id="PTHR30203">
    <property type="entry name" value="OUTER MEMBRANE CATION EFFLUX PROTEIN"/>
    <property type="match status" value="1"/>
</dbReference>
<dbReference type="EMBL" id="CP073100">
    <property type="protein sequence ID" value="QUE52674.1"/>
    <property type="molecule type" value="Genomic_DNA"/>
</dbReference>
<gene>
    <name evidence="3" type="ORF">KBB96_07200</name>
</gene>
<dbReference type="GO" id="GO:0005886">
    <property type="term" value="C:plasma membrane"/>
    <property type="evidence" value="ECO:0007669"/>
    <property type="project" value="UniProtKB-SubCell"/>
</dbReference>
<evidence type="ECO:0000256" key="1">
    <source>
        <dbReference type="ARBA" id="ARBA00007613"/>
    </source>
</evidence>
<dbReference type="SUPFAM" id="SSF56954">
    <property type="entry name" value="Outer membrane efflux proteins (OEP)"/>
    <property type="match status" value="1"/>
</dbReference>
<dbReference type="NCBIfam" id="TIGR01845">
    <property type="entry name" value="outer_NodT"/>
    <property type="match status" value="1"/>
</dbReference>
<dbReference type="PROSITE" id="PS51257">
    <property type="entry name" value="PROKAR_LIPOPROTEIN"/>
    <property type="match status" value="1"/>
</dbReference>
<proteinExistence type="inferred from homology"/>
<keyword evidence="2" id="KW-0472">Membrane</keyword>
<comment type="similarity">
    <text evidence="1 2">Belongs to the outer membrane factor (OMF) (TC 1.B.17) family.</text>
</comment>
<dbReference type="InterPro" id="IPR003423">
    <property type="entry name" value="OMP_efflux"/>
</dbReference>
<organism evidence="3 4">
    <name type="scientific">Luteolibacter ambystomatis</name>
    <dbReference type="NCBI Taxonomy" id="2824561"/>
    <lineage>
        <taxon>Bacteria</taxon>
        <taxon>Pseudomonadati</taxon>
        <taxon>Verrucomicrobiota</taxon>
        <taxon>Verrucomicrobiia</taxon>
        <taxon>Verrucomicrobiales</taxon>
        <taxon>Verrucomicrobiaceae</taxon>
        <taxon>Luteolibacter</taxon>
    </lineage>
</organism>
<keyword evidence="2" id="KW-0449">Lipoprotein</keyword>
<name>A0A975PGF0_9BACT</name>
<dbReference type="Gene3D" id="1.20.1600.10">
    <property type="entry name" value="Outer membrane efflux proteins (OEP)"/>
    <property type="match status" value="1"/>
</dbReference>
<protein>
    <submittedName>
        <fullName evidence="3">Efflux transporter outer membrane subunit</fullName>
    </submittedName>
</protein>